<evidence type="ECO:0000313" key="3">
    <source>
        <dbReference type="EMBL" id="MFB9778838.1"/>
    </source>
</evidence>
<keyword evidence="4" id="KW-1185">Reference proteome</keyword>
<reference evidence="3 4" key="1">
    <citation type="submission" date="2024-09" db="EMBL/GenBank/DDBJ databases">
        <authorList>
            <person name="Sun Q."/>
            <person name="Mori K."/>
        </authorList>
    </citation>
    <scope>NUCLEOTIDE SEQUENCE [LARGE SCALE GENOMIC DNA]</scope>
    <source>
        <strain evidence="3 4">JCM 11411</strain>
    </source>
</reference>
<feature type="region of interest" description="Disordered" evidence="1">
    <location>
        <begin position="230"/>
        <end position="263"/>
    </location>
</feature>
<organism evidence="3 4">
    <name type="scientific">Rhodococcus baikonurensis</name>
    <dbReference type="NCBI Taxonomy" id="172041"/>
    <lineage>
        <taxon>Bacteria</taxon>
        <taxon>Bacillati</taxon>
        <taxon>Actinomycetota</taxon>
        <taxon>Actinomycetes</taxon>
        <taxon>Mycobacteriales</taxon>
        <taxon>Nocardiaceae</taxon>
        <taxon>Rhodococcus</taxon>
        <taxon>Rhodococcus erythropolis group</taxon>
    </lineage>
</organism>
<feature type="compositionally biased region" description="Gly residues" evidence="1">
    <location>
        <begin position="233"/>
        <end position="248"/>
    </location>
</feature>
<feature type="domain" description="Glycine-rich" evidence="2">
    <location>
        <begin position="112"/>
        <end position="357"/>
    </location>
</feature>
<comment type="caution">
    <text evidence="3">The sequence shown here is derived from an EMBL/GenBank/DDBJ whole genome shotgun (WGS) entry which is preliminary data.</text>
</comment>
<dbReference type="Proteomes" id="UP001589587">
    <property type="component" value="Unassembled WGS sequence"/>
</dbReference>
<evidence type="ECO:0000259" key="2">
    <source>
        <dbReference type="Pfam" id="PF21722"/>
    </source>
</evidence>
<gene>
    <name evidence="3" type="ORF">ACFFQ6_04045</name>
</gene>
<feature type="region of interest" description="Disordered" evidence="1">
    <location>
        <begin position="1"/>
        <end position="21"/>
    </location>
</feature>
<proteinExistence type="predicted"/>
<evidence type="ECO:0000313" key="4">
    <source>
        <dbReference type="Proteomes" id="UP001589587"/>
    </source>
</evidence>
<dbReference type="Pfam" id="PF21722">
    <property type="entry name" value="Gly_rich_2"/>
    <property type="match status" value="1"/>
</dbReference>
<sequence>MGVAPDRPYPDSAYGKRGTMRGFQDIDEAEAKRRMRKPIDDANNTAHGRLFGGLFNGFPNLLAGIGGTVNNSYIAQMPIISNHEARLTATEEAVRQSILQGEAVTFSASGWWKPPRDLIYAELIGVAGGGGGAAGTWNVIATAQRGGDGGGGGGLKNLDGITRLYAKFLPKTGDDYDWIYVSVYAAGPGGVGSGSPGGAGGNIIFGSNLATPLVTFEGGWGAATGDTVPSTSGQGGSGMVPGGHGGFGAQTPRSGAGGTNGESSISPYSFLGGGPGGAGGGCANFSSAGTGGSGVATTGGGPGQPGISPHPAIAAGGSGGGGARNTGEPGGAGGFPGGGGGGGYGGSTSASNGGKGGEPKLFVLETRMAVAA</sequence>
<dbReference type="EMBL" id="JBHMAS010000004">
    <property type="protein sequence ID" value="MFB9778838.1"/>
    <property type="molecule type" value="Genomic_DNA"/>
</dbReference>
<protein>
    <recommendedName>
        <fullName evidence="2">Glycine-rich domain-containing protein</fullName>
    </recommendedName>
</protein>
<dbReference type="InterPro" id="IPR049304">
    <property type="entry name" value="Gly_rich_dom"/>
</dbReference>
<dbReference type="RefSeq" id="WP_378373940.1">
    <property type="nucleotide sequence ID" value="NZ_JBHMAS010000004.1"/>
</dbReference>
<feature type="compositionally biased region" description="Gly residues" evidence="1">
    <location>
        <begin position="291"/>
        <end position="304"/>
    </location>
</feature>
<name>A0ABV5X8P3_9NOCA</name>
<feature type="region of interest" description="Disordered" evidence="1">
    <location>
        <begin position="291"/>
        <end position="361"/>
    </location>
</feature>
<evidence type="ECO:0000256" key="1">
    <source>
        <dbReference type="SAM" id="MobiDB-lite"/>
    </source>
</evidence>
<feature type="compositionally biased region" description="Gly residues" evidence="1">
    <location>
        <begin position="316"/>
        <end position="346"/>
    </location>
</feature>
<accession>A0ABV5X8P3</accession>